<evidence type="ECO:0000256" key="1">
    <source>
        <dbReference type="SAM" id="Phobius"/>
    </source>
</evidence>
<keyword evidence="3" id="KW-1185">Reference proteome</keyword>
<gene>
    <name evidence="2" type="ORF">G2W53_014421</name>
</gene>
<comment type="caution">
    <text evidence="2">The sequence shown here is derived from an EMBL/GenBank/DDBJ whole genome shotgun (WGS) entry which is preliminary data.</text>
</comment>
<evidence type="ECO:0000313" key="2">
    <source>
        <dbReference type="EMBL" id="KAF7832088.1"/>
    </source>
</evidence>
<keyword evidence="1" id="KW-1133">Transmembrane helix</keyword>
<organism evidence="2 3">
    <name type="scientific">Senna tora</name>
    <dbReference type="NCBI Taxonomy" id="362788"/>
    <lineage>
        <taxon>Eukaryota</taxon>
        <taxon>Viridiplantae</taxon>
        <taxon>Streptophyta</taxon>
        <taxon>Embryophyta</taxon>
        <taxon>Tracheophyta</taxon>
        <taxon>Spermatophyta</taxon>
        <taxon>Magnoliopsida</taxon>
        <taxon>eudicotyledons</taxon>
        <taxon>Gunneridae</taxon>
        <taxon>Pentapetalae</taxon>
        <taxon>rosids</taxon>
        <taxon>fabids</taxon>
        <taxon>Fabales</taxon>
        <taxon>Fabaceae</taxon>
        <taxon>Caesalpinioideae</taxon>
        <taxon>Cassia clade</taxon>
        <taxon>Senna</taxon>
    </lineage>
</organism>
<name>A0A834WT85_9FABA</name>
<dbReference type="AlphaFoldDB" id="A0A834WT85"/>
<dbReference type="EMBL" id="JAAIUW010000005">
    <property type="protein sequence ID" value="KAF7832088.1"/>
    <property type="molecule type" value="Genomic_DNA"/>
</dbReference>
<keyword evidence="1" id="KW-0812">Transmembrane</keyword>
<sequence length="104" mass="11813">MKLITGNGSFRQPRTNRPRNLTFLCTPGTLFPFNRRTLTHGFLHWLLAVTTAAVILGFLYFLEPYRLPRSRLSRVEAHLQRHVVVVLELRRILLPSSFGGGGVA</sequence>
<reference evidence="2" key="1">
    <citation type="submission" date="2020-09" db="EMBL/GenBank/DDBJ databases">
        <title>Genome-Enabled Discovery of Anthraquinone Biosynthesis in Senna tora.</title>
        <authorList>
            <person name="Kang S.-H."/>
            <person name="Pandey R.P."/>
            <person name="Lee C.-M."/>
            <person name="Sim J.-S."/>
            <person name="Jeong J.-T."/>
            <person name="Choi B.-S."/>
            <person name="Jung M."/>
            <person name="Ginzburg D."/>
            <person name="Zhao K."/>
            <person name="Won S.Y."/>
            <person name="Oh T.-J."/>
            <person name="Yu Y."/>
            <person name="Kim N.-H."/>
            <person name="Lee O.R."/>
            <person name="Lee T.-H."/>
            <person name="Bashyal P."/>
            <person name="Kim T.-S."/>
            <person name="Lee W.-H."/>
            <person name="Kawkins C."/>
            <person name="Kim C.-K."/>
            <person name="Kim J.S."/>
            <person name="Ahn B.O."/>
            <person name="Rhee S.Y."/>
            <person name="Sohng J.K."/>
        </authorList>
    </citation>
    <scope>NUCLEOTIDE SEQUENCE</scope>
    <source>
        <tissue evidence="2">Leaf</tissue>
    </source>
</reference>
<proteinExistence type="predicted"/>
<evidence type="ECO:0000313" key="3">
    <source>
        <dbReference type="Proteomes" id="UP000634136"/>
    </source>
</evidence>
<dbReference type="Proteomes" id="UP000634136">
    <property type="component" value="Unassembled WGS sequence"/>
</dbReference>
<feature type="transmembrane region" description="Helical" evidence="1">
    <location>
        <begin position="42"/>
        <end position="62"/>
    </location>
</feature>
<protein>
    <submittedName>
        <fullName evidence="2">Transcription factor bHLH147</fullName>
    </submittedName>
</protein>
<accession>A0A834WT85</accession>
<keyword evidence="1" id="KW-0472">Membrane</keyword>